<dbReference type="AlphaFoldDB" id="A0A9W9H1A3"/>
<dbReference type="GeneID" id="81404245"/>
<dbReference type="OrthoDB" id="4526134at2759"/>
<dbReference type="RefSeq" id="XP_056522025.1">
    <property type="nucleotide sequence ID" value="XM_056665075.1"/>
</dbReference>
<evidence type="ECO:0000313" key="2">
    <source>
        <dbReference type="Proteomes" id="UP001149079"/>
    </source>
</evidence>
<keyword evidence="2" id="KW-1185">Reference proteome</keyword>
<proteinExistence type="predicted"/>
<gene>
    <name evidence="1" type="ORF">N7515_004331</name>
</gene>
<evidence type="ECO:0000313" key="1">
    <source>
        <dbReference type="EMBL" id="KAJ5135053.1"/>
    </source>
</evidence>
<dbReference type="EMBL" id="JAPQKL010000004">
    <property type="protein sequence ID" value="KAJ5135053.1"/>
    <property type="molecule type" value="Genomic_DNA"/>
</dbReference>
<reference evidence="1" key="2">
    <citation type="journal article" date="2023" name="IMA Fungus">
        <title>Comparative genomic study of the Penicillium genus elucidates a diverse pangenome and 15 lateral gene transfer events.</title>
        <authorList>
            <person name="Petersen C."/>
            <person name="Sorensen T."/>
            <person name="Nielsen M.R."/>
            <person name="Sondergaard T.E."/>
            <person name="Sorensen J.L."/>
            <person name="Fitzpatrick D.A."/>
            <person name="Frisvad J.C."/>
            <person name="Nielsen K.L."/>
        </authorList>
    </citation>
    <scope>NUCLEOTIDE SEQUENCE</scope>
    <source>
        <strain evidence="1">IBT 22155</strain>
    </source>
</reference>
<protein>
    <recommendedName>
        <fullName evidence="3">Retrotransposon gag domain-containing protein</fullName>
    </recommendedName>
</protein>
<accession>A0A9W9H1A3</accession>
<name>A0A9W9H1A3_9EURO</name>
<dbReference type="Proteomes" id="UP001149079">
    <property type="component" value="Unassembled WGS sequence"/>
</dbReference>
<organism evidence="1 2">
    <name type="scientific">Penicillium bovifimosum</name>
    <dbReference type="NCBI Taxonomy" id="126998"/>
    <lineage>
        <taxon>Eukaryota</taxon>
        <taxon>Fungi</taxon>
        <taxon>Dikarya</taxon>
        <taxon>Ascomycota</taxon>
        <taxon>Pezizomycotina</taxon>
        <taxon>Eurotiomycetes</taxon>
        <taxon>Eurotiomycetidae</taxon>
        <taxon>Eurotiales</taxon>
        <taxon>Aspergillaceae</taxon>
        <taxon>Penicillium</taxon>
    </lineage>
</organism>
<sequence length="166" mass="19669">MFSGDDRKEYDVFRMNLNTKFGMDAHFFPTEAKRVLYAFGRLTGKASQRMMPWMRSHGMPTKPYVLTKFYDEMDRAYGDSDRQQQALVRLHRLRQDKKDLREFLGEFDQELAEAGALEWSDSQKKAILERAVNKEILRPLIGRPTLEGDESYEHFCFGPWRLDYQL</sequence>
<reference evidence="1" key="1">
    <citation type="submission" date="2022-11" db="EMBL/GenBank/DDBJ databases">
        <authorList>
            <person name="Petersen C."/>
        </authorList>
    </citation>
    <scope>NUCLEOTIDE SEQUENCE</scope>
    <source>
        <strain evidence="1">IBT 22155</strain>
    </source>
</reference>
<comment type="caution">
    <text evidence="1">The sequence shown here is derived from an EMBL/GenBank/DDBJ whole genome shotgun (WGS) entry which is preliminary data.</text>
</comment>
<evidence type="ECO:0008006" key="3">
    <source>
        <dbReference type="Google" id="ProtNLM"/>
    </source>
</evidence>